<dbReference type="Gene3D" id="1.10.10.10">
    <property type="entry name" value="Winged helix-like DNA-binding domain superfamily/Winged helix DNA-binding domain"/>
    <property type="match status" value="1"/>
</dbReference>
<protein>
    <submittedName>
        <fullName evidence="7">ECF RNA polymerase sigma-E factor</fullName>
    </submittedName>
</protein>
<keyword evidence="2" id="KW-0805">Transcription regulation</keyword>
<evidence type="ECO:0000256" key="4">
    <source>
        <dbReference type="ARBA" id="ARBA00023163"/>
    </source>
</evidence>
<dbReference type="SUPFAM" id="SSF88946">
    <property type="entry name" value="Sigma2 domain of RNA polymerase sigma factors"/>
    <property type="match status" value="1"/>
</dbReference>
<dbReference type="InterPro" id="IPR014284">
    <property type="entry name" value="RNA_pol_sigma-70_dom"/>
</dbReference>
<accession>A0ABX8ES72</accession>
<dbReference type="InterPro" id="IPR039425">
    <property type="entry name" value="RNA_pol_sigma-70-like"/>
</dbReference>
<evidence type="ECO:0000259" key="6">
    <source>
        <dbReference type="Pfam" id="PF08281"/>
    </source>
</evidence>
<evidence type="ECO:0000259" key="5">
    <source>
        <dbReference type="Pfam" id="PF04542"/>
    </source>
</evidence>
<dbReference type="NCBIfam" id="TIGR02937">
    <property type="entry name" value="sigma70-ECF"/>
    <property type="match status" value="1"/>
</dbReference>
<reference evidence="7 8" key="1">
    <citation type="submission" date="2021-05" db="EMBL/GenBank/DDBJ databases">
        <title>Complete genome of Nocardioides aquaticus KCTC 9944T isolated from meromictic and hypersaline Ekho Lake, Antarctica.</title>
        <authorList>
            <person name="Hwang K."/>
            <person name="Kim K.M."/>
            <person name="Choe H."/>
        </authorList>
    </citation>
    <scope>NUCLEOTIDE SEQUENCE [LARGE SCALE GENOMIC DNA]</scope>
    <source>
        <strain evidence="7 8">KCTC 9944</strain>
    </source>
</reference>
<dbReference type="RefSeq" id="WP_214057232.1">
    <property type="nucleotide sequence ID" value="NZ_CP075371.1"/>
</dbReference>
<dbReference type="InterPro" id="IPR036388">
    <property type="entry name" value="WH-like_DNA-bd_sf"/>
</dbReference>
<evidence type="ECO:0000256" key="3">
    <source>
        <dbReference type="ARBA" id="ARBA00023082"/>
    </source>
</evidence>
<evidence type="ECO:0000256" key="1">
    <source>
        <dbReference type="ARBA" id="ARBA00010641"/>
    </source>
</evidence>
<evidence type="ECO:0000313" key="7">
    <source>
        <dbReference type="EMBL" id="QVT81948.1"/>
    </source>
</evidence>
<name>A0ABX8ES72_9ACTN</name>
<dbReference type="CDD" id="cd06171">
    <property type="entry name" value="Sigma70_r4"/>
    <property type="match status" value="1"/>
</dbReference>
<sequence>MSTHDHRDEFTRSWGRDGPRVAAYVRRHVPSADIQDVVAETFLQAWRRWDDVPEPPIAWLIGAARKVVGNHRRAAGRRTALTDRLVLLSSAAAAADDAGVVAAERQEALRVLAALPDEQREALLLLAWDGLTTAEAAAVVGIRSGTLRVRAHRARQALERGAGDRPLHVRPPRAWP</sequence>
<feature type="domain" description="RNA polymerase sigma factor 70 region 4 type 2" evidence="6">
    <location>
        <begin position="106"/>
        <end position="158"/>
    </location>
</feature>
<organism evidence="7 8">
    <name type="scientific">Nocardioides aquaticus</name>
    <dbReference type="NCBI Taxonomy" id="160826"/>
    <lineage>
        <taxon>Bacteria</taxon>
        <taxon>Bacillati</taxon>
        <taxon>Actinomycetota</taxon>
        <taxon>Actinomycetes</taxon>
        <taxon>Propionibacteriales</taxon>
        <taxon>Nocardioidaceae</taxon>
        <taxon>Nocardioides</taxon>
    </lineage>
</organism>
<dbReference type="PANTHER" id="PTHR43133:SF25">
    <property type="entry name" value="RNA POLYMERASE SIGMA FACTOR RFAY-RELATED"/>
    <property type="match status" value="1"/>
</dbReference>
<proteinExistence type="inferred from homology"/>
<dbReference type="EMBL" id="CP075371">
    <property type="protein sequence ID" value="QVT81948.1"/>
    <property type="molecule type" value="Genomic_DNA"/>
</dbReference>
<dbReference type="InterPro" id="IPR013325">
    <property type="entry name" value="RNA_pol_sigma_r2"/>
</dbReference>
<evidence type="ECO:0000313" key="8">
    <source>
        <dbReference type="Proteomes" id="UP000679307"/>
    </source>
</evidence>
<comment type="similarity">
    <text evidence="1">Belongs to the sigma-70 factor family. ECF subfamily.</text>
</comment>
<gene>
    <name evidence="7" type="primary">rpoE_2</name>
    <name evidence="7" type="ORF">ENKNEFLB_04367</name>
</gene>
<dbReference type="Pfam" id="PF08281">
    <property type="entry name" value="Sigma70_r4_2"/>
    <property type="match status" value="1"/>
</dbReference>
<dbReference type="Pfam" id="PF04542">
    <property type="entry name" value="Sigma70_r2"/>
    <property type="match status" value="1"/>
</dbReference>
<keyword evidence="8" id="KW-1185">Reference proteome</keyword>
<dbReference type="PANTHER" id="PTHR43133">
    <property type="entry name" value="RNA POLYMERASE ECF-TYPE SIGMA FACTO"/>
    <property type="match status" value="1"/>
</dbReference>
<evidence type="ECO:0000256" key="2">
    <source>
        <dbReference type="ARBA" id="ARBA00023015"/>
    </source>
</evidence>
<dbReference type="SUPFAM" id="SSF88659">
    <property type="entry name" value="Sigma3 and sigma4 domains of RNA polymerase sigma factors"/>
    <property type="match status" value="1"/>
</dbReference>
<dbReference type="InterPro" id="IPR013324">
    <property type="entry name" value="RNA_pol_sigma_r3/r4-like"/>
</dbReference>
<keyword evidence="3" id="KW-0731">Sigma factor</keyword>
<dbReference type="Gene3D" id="1.10.1740.10">
    <property type="match status" value="1"/>
</dbReference>
<dbReference type="InterPro" id="IPR013249">
    <property type="entry name" value="RNA_pol_sigma70_r4_t2"/>
</dbReference>
<dbReference type="Proteomes" id="UP000679307">
    <property type="component" value="Chromosome"/>
</dbReference>
<feature type="domain" description="RNA polymerase sigma-70 region 2" evidence="5">
    <location>
        <begin position="18"/>
        <end position="77"/>
    </location>
</feature>
<dbReference type="InterPro" id="IPR007627">
    <property type="entry name" value="RNA_pol_sigma70_r2"/>
</dbReference>
<keyword evidence="4" id="KW-0804">Transcription</keyword>